<dbReference type="InterPro" id="IPR005561">
    <property type="entry name" value="ANTAR"/>
</dbReference>
<dbReference type="Pfam" id="PF03861">
    <property type="entry name" value="ANTAR"/>
    <property type="match status" value="1"/>
</dbReference>
<gene>
    <name evidence="2" type="ORF">AWC30_09030</name>
</gene>
<dbReference type="GO" id="GO:0003723">
    <property type="term" value="F:RNA binding"/>
    <property type="evidence" value="ECO:0007669"/>
    <property type="project" value="InterPro"/>
</dbReference>
<keyword evidence="3" id="KW-1185">Reference proteome</keyword>
<organism evidence="2 3">
    <name type="scientific">Mycolicibacillus trivialis</name>
    <dbReference type="NCBI Taxonomy" id="1798"/>
    <lineage>
        <taxon>Bacteria</taxon>
        <taxon>Bacillati</taxon>
        <taxon>Actinomycetota</taxon>
        <taxon>Actinomycetes</taxon>
        <taxon>Mycobacteriales</taxon>
        <taxon>Mycobacteriaceae</taxon>
        <taxon>Mycolicibacillus</taxon>
    </lineage>
</organism>
<protein>
    <recommendedName>
        <fullName evidence="1">ANTAR domain-containing protein</fullName>
    </recommendedName>
</protein>
<accession>A0A1X2EM02</accession>
<dbReference type="Proteomes" id="UP000193090">
    <property type="component" value="Unassembled WGS sequence"/>
</dbReference>
<evidence type="ECO:0000259" key="1">
    <source>
        <dbReference type="SMART" id="SM01012"/>
    </source>
</evidence>
<dbReference type="AlphaFoldDB" id="A0A1X2EM02"/>
<sequence>MVLSLLTGSDGPVSSSLSARSLDIAKGVLIVLRGCDAAAAFDELVAASRRHRLPIFTLADALVAVAAGGTRRAAHLSAQVARAVEQEWGPLLAPRGATDTGDGLAE</sequence>
<dbReference type="Gene3D" id="1.10.10.10">
    <property type="entry name" value="Winged helix-like DNA-binding domain superfamily/Winged helix DNA-binding domain"/>
    <property type="match status" value="1"/>
</dbReference>
<proteinExistence type="predicted"/>
<evidence type="ECO:0000313" key="2">
    <source>
        <dbReference type="EMBL" id="ORX05559.1"/>
    </source>
</evidence>
<evidence type="ECO:0000313" key="3">
    <source>
        <dbReference type="Proteomes" id="UP000193090"/>
    </source>
</evidence>
<feature type="domain" description="ANTAR" evidence="1">
    <location>
        <begin position="9"/>
        <end position="63"/>
    </location>
</feature>
<dbReference type="STRING" id="1798.AWC30_09030"/>
<name>A0A1X2EM02_9MYCO</name>
<dbReference type="SMART" id="SM01012">
    <property type="entry name" value="ANTAR"/>
    <property type="match status" value="1"/>
</dbReference>
<dbReference type="RefSeq" id="WP_085109810.1">
    <property type="nucleotide sequence ID" value="NZ_JACKSN010000028.1"/>
</dbReference>
<comment type="caution">
    <text evidence="2">The sequence shown here is derived from an EMBL/GenBank/DDBJ whole genome shotgun (WGS) entry which is preliminary data.</text>
</comment>
<dbReference type="EMBL" id="LQPZ01000018">
    <property type="protein sequence ID" value="ORX05559.1"/>
    <property type="molecule type" value="Genomic_DNA"/>
</dbReference>
<dbReference type="InterPro" id="IPR036388">
    <property type="entry name" value="WH-like_DNA-bd_sf"/>
</dbReference>
<reference evidence="2 3" key="1">
    <citation type="submission" date="2016-01" db="EMBL/GenBank/DDBJ databases">
        <title>The new phylogeny of the genus Mycobacterium.</title>
        <authorList>
            <person name="Tarcisio F."/>
            <person name="Conor M."/>
            <person name="Antonella G."/>
            <person name="Elisabetta G."/>
            <person name="Giulia F.S."/>
            <person name="Sara T."/>
            <person name="Anna F."/>
            <person name="Clotilde B."/>
            <person name="Roberto B."/>
            <person name="Veronica D.S."/>
            <person name="Fabio R."/>
            <person name="Monica P."/>
            <person name="Olivier J."/>
            <person name="Enrico T."/>
            <person name="Nicola S."/>
        </authorList>
    </citation>
    <scope>NUCLEOTIDE SEQUENCE [LARGE SCALE GENOMIC DNA]</scope>
    <source>
        <strain evidence="2 3">DSM 44153</strain>
    </source>
</reference>